<dbReference type="GO" id="GO:0016020">
    <property type="term" value="C:membrane"/>
    <property type="evidence" value="ECO:0007669"/>
    <property type="project" value="InterPro"/>
</dbReference>
<evidence type="ECO:0000256" key="2">
    <source>
        <dbReference type="PROSITE-ProRule" id="PRU00284"/>
    </source>
</evidence>
<evidence type="ECO:0000313" key="4">
    <source>
        <dbReference type="EMBL" id="SMC52906.1"/>
    </source>
</evidence>
<keyword evidence="1 2" id="KW-0807">Transducer</keyword>
<keyword evidence="5" id="KW-1185">Reference proteome</keyword>
<dbReference type="Proteomes" id="UP000192738">
    <property type="component" value="Unassembled WGS sequence"/>
</dbReference>
<evidence type="ECO:0000256" key="1">
    <source>
        <dbReference type="ARBA" id="ARBA00023224"/>
    </source>
</evidence>
<feature type="domain" description="Methyl-accepting transducer" evidence="3">
    <location>
        <begin position="108"/>
        <end position="271"/>
    </location>
</feature>
<dbReference type="AlphaFoldDB" id="A0A1W1ZX42"/>
<dbReference type="Pfam" id="PF00015">
    <property type="entry name" value="MCPsignal"/>
    <property type="match status" value="1"/>
</dbReference>
<gene>
    <name evidence="4" type="ORF">SAMN04488500_104251</name>
</gene>
<dbReference type="EMBL" id="FWXI01000004">
    <property type="protein sequence ID" value="SMC52906.1"/>
    <property type="molecule type" value="Genomic_DNA"/>
</dbReference>
<protein>
    <submittedName>
        <fullName evidence="4">Methyl-accepting chemotaxis protein (MCP) signalling domain-containing protein</fullName>
    </submittedName>
</protein>
<dbReference type="SUPFAM" id="SSF58104">
    <property type="entry name" value="Methyl-accepting chemotaxis protein (MCP) signaling domain"/>
    <property type="match status" value="1"/>
</dbReference>
<evidence type="ECO:0000313" key="5">
    <source>
        <dbReference type="Proteomes" id="UP000192738"/>
    </source>
</evidence>
<dbReference type="RefSeq" id="WP_176215418.1">
    <property type="nucleotide sequence ID" value="NZ_CP155572.1"/>
</dbReference>
<dbReference type="Gene3D" id="1.10.287.950">
    <property type="entry name" value="Methyl-accepting chemotaxis protein"/>
    <property type="match status" value="1"/>
</dbReference>
<dbReference type="PANTHER" id="PTHR32089">
    <property type="entry name" value="METHYL-ACCEPTING CHEMOTAXIS PROTEIN MCPB"/>
    <property type="match status" value="1"/>
</dbReference>
<dbReference type="PANTHER" id="PTHR32089:SF112">
    <property type="entry name" value="LYSOZYME-LIKE PROTEIN-RELATED"/>
    <property type="match status" value="1"/>
</dbReference>
<name>A0A1W1ZX42_9FIRM</name>
<sequence>MKKLEAAVAAAEAYCKVNAYDCHAVVTNAESQVIQFFPARTYHVDMKIGTVLTSGVVAECLASQKRVSRVIPQKFFGVKLKVIVEPIFEDDGTLSGTVSLGTSMNMQDSLHNVAQSIAATAEQMLATAEELAASADRLAVELNRVKSGGETVLAEIRRTDGILKFVSEVADNSNLLGLNAAIEAARAGGQGRGFAVVADEIRKMAVNSSQSVKDIKTILQKIQSETQSVVGTITAIAEMGKHQADATVEISDAIQQLTTTAADLEKMAEIS</sequence>
<dbReference type="GO" id="GO:0007165">
    <property type="term" value="P:signal transduction"/>
    <property type="evidence" value="ECO:0007669"/>
    <property type="project" value="UniProtKB-KW"/>
</dbReference>
<dbReference type="SMART" id="SM00283">
    <property type="entry name" value="MA"/>
    <property type="match status" value="1"/>
</dbReference>
<organism evidence="4 5">
    <name type="scientific">Sporomusa malonica</name>
    <dbReference type="NCBI Taxonomy" id="112901"/>
    <lineage>
        <taxon>Bacteria</taxon>
        <taxon>Bacillati</taxon>
        <taxon>Bacillota</taxon>
        <taxon>Negativicutes</taxon>
        <taxon>Selenomonadales</taxon>
        <taxon>Sporomusaceae</taxon>
        <taxon>Sporomusa</taxon>
    </lineage>
</organism>
<proteinExistence type="predicted"/>
<dbReference type="STRING" id="112901.SAMN04488500_104251"/>
<evidence type="ECO:0000259" key="3">
    <source>
        <dbReference type="PROSITE" id="PS50111"/>
    </source>
</evidence>
<accession>A0A1W1ZX42</accession>
<dbReference type="InterPro" id="IPR004089">
    <property type="entry name" value="MCPsignal_dom"/>
</dbReference>
<reference evidence="4 5" key="1">
    <citation type="submission" date="2017-04" db="EMBL/GenBank/DDBJ databases">
        <authorList>
            <person name="Afonso C.L."/>
            <person name="Miller P.J."/>
            <person name="Scott M.A."/>
            <person name="Spackman E."/>
            <person name="Goraichik I."/>
            <person name="Dimitrov K.M."/>
            <person name="Suarez D.L."/>
            <person name="Swayne D.E."/>
        </authorList>
    </citation>
    <scope>NUCLEOTIDE SEQUENCE [LARGE SCALE GENOMIC DNA]</scope>
    <source>
        <strain evidence="4 5">DSM 5090</strain>
    </source>
</reference>
<dbReference type="PROSITE" id="PS50111">
    <property type="entry name" value="CHEMOTAXIS_TRANSDUC_2"/>
    <property type="match status" value="1"/>
</dbReference>